<reference evidence="1 2" key="1">
    <citation type="submission" date="2016-01" db="EMBL/GenBank/DDBJ databases">
        <authorList>
            <person name="Mitreva M."/>
            <person name="Pepin K.H."/>
            <person name="Mihindukulasuriya K.A."/>
            <person name="Fulton R."/>
            <person name="Fronick C."/>
            <person name="O'Laughlin M."/>
            <person name="Miner T."/>
            <person name="Herter B."/>
            <person name="Rosa B.A."/>
            <person name="Cordes M."/>
            <person name="Tomlinson C."/>
            <person name="Wollam A."/>
            <person name="Palsikar V.B."/>
            <person name="Mardis E.R."/>
            <person name="Wilson R.K."/>
        </authorList>
    </citation>
    <scope>NUCLEOTIDE SEQUENCE [LARGE SCALE GENOMIC DNA]</scope>
    <source>
        <strain evidence="1 2">DNF00696</strain>
    </source>
</reference>
<accession>A0AB34X081</accession>
<protein>
    <submittedName>
        <fullName evidence="1">Uncharacterized protein</fullName>
    </submittedName>
</protein>
<gene>
    <name evidence="1" type="ORF">HMPREF1862_00605</name>
</gene>
<evidence type="ECO:0000313" key="2">
    <source>
        <dbReference type="Proteomes" id="UP000070572"/>
    </source>
</evidence>
<sequence length="102" mass="11938">MRLKLIDHESVTEETDFGTCDLCAYTGEATFTTLIFKRDDGEILRAETWYWCWGDLFEIDIDNVFDFAAWIKDQNFPDDLDITDYSTLEGVLDEYLDETGRN</sequence>
<dbReference type="EMBL" id="LSDN01000012">
    <property type="protein sequence ID" value="KXB81244.1"/>
    <property type="molecule type" value="Genomic_DNA"/>
</dbReference>
<proteinExistence type="predicted"/>
<name>A0AB34X081_9ACTO</name>
<dbReference type="AlphaFoldDB" id="A0AB34X081"/>
<dbReference type="Proteomes" id="UP000070572">
    <property type="component" value="Unassembled WGS sequence"/>
</dbReference>
<dbReference type="RefSeq" id="WP_060920243.1">
    <property type="nucleotide sequence ID" value="NZ_KQ960682.1"/>
</dbReference>
<organism evidence="1 2">
    <name type="scientific">Varibaculum cambriense</name>
    <dbReference type="NCBI Taxonomy" id="184870"/>
    <lineage>
        <taxon>Bacteria</taxon>
        <taxon>Bacillati</taxon>
        <taxon>Actinomycetota</taxon>
        <taxon>Actinomycetes</taxon>
        <taxon>Actinomycetales</taxon>
        <taxon>Actinomycetaceae</taxon>
        <taxon>Varibaculum</taxon>
    </lineage>
</organism>
<comment type="caution">
    <text evidence="1">The sequence shown here is derived from an EMBL/GenBank/DDBJ whole genome shotgun (WGS) entry which is preliminary data.</text>
</comment>
<evidence type="ECO:0000313" key="1">
    <source>
        <dbReference type="EMBL" id="KXB81244.1"/>
    </source>
</evidence>